<dbReference type="PANTHER" id="PTHR43335">
    <property type="entry name" value="ABC TRANSPORTER, ATP-BINDING PROTEIN"/>
    <property type="match status" value="1"/>
</dbReference>
<accession>A0A3D8GW93</accession>
<dbReference type="SUPFAM" id="SSF52540">
    <property type="entry name" value="P-loop containing nucleoside triphosphate hydrolases"/>
    <property type="match status" value="1"/>
</dbReference>
<dbReference type="GO" id="GO:0005524">
    <property type="term" value="F:ATP binding"/>
    <property type="evidence" value="ECO:0007669"/>
    <property type="project" value="UniProtKB-KW"/>
</dbReference>
<organism evidence="6 7">
    <name type="scientific">Neobacillus piezotolerans</name>
    <dbReference type="NCBI Taxonomy" id="2259171"/>
    <lineage>
        <taxon>Bacteria</taxon>
        <taxon>Bacillati</taxon>
        <taxon>Bacillota</taxon>
        <taxon>Bacilli</taxon>
        <taxon>Bacillales</taxon>
        <taxon>Bacillaceae</taxon>
        <taxon>Neobacillus</taxon>
    </lineage>
</organism>
<dbReference type="Pfam" id="PF00005">
    <property type="entry name" value="ABC_tran"/>
    <property type="match status" value="1"/>
</dbReference>
<evidence type="ECO:0000256" key="3">
    <source>
        <dbReference type="ARBA" id="ARBA00022741"/>
    </source>
</evidence>
<proteinExistence type="inferred from homology"/>
<keyword evidence="3" id="KW-0547">Nucleotide-binding</keyword>
<evidence type="ECO:0000313" key="7">
    <source>
        <dbReference type="Proteomes" id="UP000257144"/>
    </source>
</evidence>
<dbReference type="SMART" id="SM00382">
    <property type="entry name" value="AAA"/>
    <property type="match status" value="1"/>
</dbReference>
<dbReference type="OrthoDB" id="9804819at2"/>
<dbReference type="InterPro" id="IPR003593">
    <property type="entry name" value="AAA+_ATPase"/>
</dbReference>
<evidence type="ECO:0000256" key="2">
    <source>
        <dbReference type="ARBA" id="ARBA00022448"/>
    </source>
</evidence>
<name>A0A3D8GW93_9BACI</name>
<feature type="domain" description="ABC transporter" evidence="5">
    <location>
        <begin position="5"/>
        <end position="233"/>
    </location>
</feature>
<dbReference type="PANTHER" id="PTHR43335:SF8">
    <property type="entry name" value="ABC TRANSPORTER, ATP-BINDING PROTEIN"/>
    <property type="match status" value="1"/>
</dbReference>
<protein>
    <submittedName>
        <fullName evidence="6">ABC transporter ATP-binding protein</fullName>
    </submittedName>
</protein>
<comment type="similarity">
    <text evidence="1">Belongs to the ABC transporter superfamily.</text>
</comment>
<comment type="caution">
    <text evidence="6">The sequence shown here is derived from an EMBL/GenBank/DDBJ whole genome shotgun (WGS) entry which is preliminary data.</text>
</comment>
<dbReference type="AlphaFoldDB" id="A0A3D8GW93"/>
<dbReference type="EMBL" id="QNQT01000001">
    <property type="protein sequence ID" value="RDU38705.1"/>
    <property type="molecule type" value="Genomic_DNA"/>
</dbReference>
<evidence type="ECO:0000256" key="4">
    <source>
        <dbReference type="ARBA" id="ARBA00022840"/>
    </source>
</evidence>
<gene>
    <name evidence="6" type="ORF">DRW41_03865</name>
</gene>
<keyword evidence="7" id="KW-1185">Reference proteome</keyword>
<keyword evidence="4 6" id="KW-0067">ATP-binding</keyword>
<sequence length="307" mass="35010">MISVLKTTGLTKKGKRRQLVENINLHIHKGEIYGLLGQNGAGKTTIMKMLTGILKPTSGVIELFGQRLTESSKFMLTRVGSIIEYPIFFEHLTAMENLKLHCEYLGYYDDKGIKQALDMVQLRGIEDKCVKEFSLGMKQRLGIARAIITKPELIILDEPTNGLDPIGIKDTRDLILMLNKEYGITFILSSHILGEMEQVVDRIGVIDNGRLINEVTLEDIRKQRSDYIELLTTDVQKTLYLLENELHISNMKIMQGNRIRIYDLTRSQSDISKLLILHDIGIEEIQKHTSSLEDYFYEQINGGEKIV</sequence>
<dbReference type="Proteomes" id="UP000257144">
    <property type="component" value="Unassembled WGS sequence"/>
</dbReference>
<keyword evidence="2" id="KW-0813">Transport</keyword>
<dbReference type="InterPro" id="IPR003439">
    <property type="entry name" value="ABC_transporter-like_ATP-bd"/>
</dbReference>
<evidence type="ECO:0000259" key="5">
    <source>
        <dbReference type="PROSITE" id="PS50893"/>
    </source>
</evidence>
<dbReference type="GO" id="GO:0016887">
    <property type="term" value="F:ATP hydrolysis activity"/>
    <property type="evidence" value="ECO:0007669"/>
    <property type="project" value="InterPro"/>
</dbReference>
<dbReference type="PROSITE" id="PS00211">
    <property type="entry name" value="ABC_TRANSPORTER_1"/>
    <property type="match status" value="1"/>
</dbReference>
<dbReference type="InterPro" id="IPR017871">
    <property type="entry name" value="ABC_transporter-like_CS"/>
</dbReference>
<evidence type="ECO:0000256" key="1">
    <source>
        <dbReference type="ARBA" id="ARBA00005417"/>
    </source>
</evidence>
<dbReference type="InterPro" id="IPR027417">
    <property type="entry name" value="P-loop_NTPase"/>
</dbReference>
<dbReference type="RefSeq" id="WP_115450620.1">
    <property type="nucleotide sequence ID" value="NZ_QNQT01000001.1"/>
</dbReference>
<reference evidence="6 7" key="1">
    <citation type="submission" date="2018-07" db="EMBL/GenBank/DDBJ databases">
        <title>Bacillus sp. YLB-04 draft genome sequence.</title>
        <authorList>
            <person name="Yu L."/>
            <person name="Tang X."/>
        </authorList>
    </citation>
    <scope>NUCLEOTIDE SEQUENCE [LARGE SCALE GENOMIC DNA]</scope>
    <source>
        <strain evidence="6 7">YLB-04</strain>
    </source>
</reference>
<evidence type="ECO:0000313" key="6">
    <source>
        <dbReference type="EMBL" id="RDU38705.1"/>
    </source>
</evidence>
<dbReference type="Gene3D" id="3.40.50.300">
    <property type="entry name" value="P-loop containing nucleotide triphosphate hydrolases"/>
    <property type="match status" value="1"/>
</dbReference>
<dbReference type="PROSITE" id="PS50893">
    <property type="entry name" value="ABC_TRANSPORTER_2"/>
    <property type="match status" value="1"/>
</dbReference>